<sequence>MLLQGIPRSSQSTYSSTGLAVCLRHSRCSVFREALLLLIWLLLDAGAGDSLIKSTVLGSHRDVVGMPIDRMANIRHPDGSGRTLIRAAVGRVRNAALVRLFADSGANLSEADSDGCNLPHVAIRRPPEIIKILLESGKSIGLHRRDSKRRASLLSCLG</sequence>
<keyword evidence="2" id="KW-1185">Reference proteome</keyword>
<dbReference type="SUPFAM" id="SSF48403">
    <property type="entry name" value="Ankyrin repeat"/>
    <property type="match status" value="1"/>
</dbReference>
<dbReference type="Gene3D" id="1.25.40.20">
    <property type="entry name" value="Ankyrin repeat-containing domain"/>
    <property type="match status" value="1"/>
</dbReference>
<dbReference type="InterPro" id="IPR036770">
    <property type="entry name" value="Ankyrin_rpt-contain_sf"/>
</dbReference>
<dbReference type="VEuPathDB" id="FungiDB:MAN_09402"/>
<organism evidence="1 2">
    <name type="scientific">Metarhizium anisopliae (strain ARSEF 549)</name>
    <dbReference type="NCBI Taxonomy" id="3151832"/>
    <lineage>
        <taxon>Eukaryota</taxon>
        <taxon>Fungi</taxon>
        <taxon>Dikarya</taxon>
        <taxon>Ascomycota</taxon>
        <taxon>Pezizomycotina</taxon>
        <taxon>Sordariomycetes</taxon>
        <taxon>Hypocreomycetidae</taxon>
        <taxon>Hypocreales</taxon>
        <taxon>Clavicipitaceae</taxon>
        <taxon>Metarhizium</taxon>
    </lineage>
</organism>
<name>A0A0B4ESM1_METAF</name>
<dbReference type="EMBL" id="AZNF01000016">
    <property type="protein sequence ID" value="KID61118.1"/>
    <property type="molecule type" value="Genomic_DNA"/>
</dbReference>
<accession>A0A0B4ESM1</accession>
<dbReference type="Proteomes" id="UP000031186">
    <property type="component" value="Unassembled WGS sequence"/>
</dbReference>
<reference evidence="1 2" key="1">
    <citation type="journal article" date="2014" name="Proc. Natl. Acad. Sci. U.S.A.">
        <title>Trajectory and genomic determinants of fungal-pathogen speciation and host adaptation.</title>
        <authorList>
            <person name="Hu X."/>
            <person name="Xiao G."/>
            <person name="Zheng P."/>
            <person name="Shang Y."/>
            <person name="Su Y."/>
            <person name="Zhang X."/>
            <person name="Liu X."/>
            <person name="Zhan S."/>
            <person name="St Leger R.J."/>
            <person name="Wang C."/>
        </authorList>
    </citation>
    <scope>NUCLEOTIDE SEQUENCE [LARGE SCALE GENOMIC DNA]</scope>
    <source>
        <strain evidence="1 2">ARSEF 549</strain>
    </source>
</reference>
<dbReference type="AlphaFoldDB" id="A0A0B4ESM1"/>
<dbReference type="OrthoDB" id="5243355at2759"/>
<feature type="non-terminal residue" evidence="1">
    <location>
        <position position="1"/>
    </location>
</feature>
<evidence type="ECO:0000313" key="1">
    <source>
        <dbReference type="EMBL" id="KID61118.1"/>
    </source>
</evidence>
<gene>
    <name evidence="1" type="ORF">MAN_09402</name>
</gene>
<dbReference type="HOGENOM" id="CLU_1669783_0_0_1"/>
<proteinExistence type="predicted"/>
<protein>
    <submittedName>
        <fullName evidence="1">Ankyrin repeat-containing domain protein</fullName>
    </submittedName>
</protein>
<comment type="caution">
    <text evidence="1">The sequence shown here is derived from an EMBL/GenBank/DDBJ whole genome shotgun (WGS) entry which is preliminary data.</text>
</comment>
<evidence type="ECO:0000313" key="2">
    <source>
        <dbReference type="Proteomes" id="UP000031186"/>
    </source>
</evidence>